<dbReference type="EMBL" id="CDMY01000466">
    <property type="protein sequence ID" value="CEM15383.1"/>
    <property type="molecule type" value="Genomic_DNA"/>
</dbReference>
<dbReference type="PANTHER" id="PTHR22696:SF1">
    <property type="entry name" value="E3 UBIQUITIN-PROTEIN LIGASE RNF26"/>
    <property type="match status" value="1"/>
</dbReference>
<keyword evidence="6" id="KW-1185">Reference proteome</keyword>
<organism evidence="5 6">
    <name type="scientific">Vitrella brassicaformis (strain CCMP3155)</name>
    <dbReference type="NCBI Taxonomy" id="1169540"/>
    <lineage>
        <taxon>Eukaryota</taxon>
        <taxon>Sar</taxon>
        <taxon>Alveolata</taxon>
        <taxon>Colpodellida</taxon>
        <taxon>Vitrellaceae</taxon>
        <taxon>Vitrella</taxon>
    </lineage>
</organism>
<reference evidence="5 6" key="1">
    <citation type="submission" date="2014-11" db="EMBL/GenBank/DDBJ databases">
        <authorList>
            <person name="Zhu J."/>
            <person name="Qi W."/>
            <person name="Song R."/>
        </authorList>
    </citation>
    <scope>NUCLEOTIDE SEQUENCE [LARGE SCALE GENOMIC DNA]</scope>
</reference>
<feature type="compositionally biased region" description="Gly residues" evidence="3">
    <location>
        <begin position="638"/>
        <end position="661"/>
    </location>
</feature>
<dbReference type="SUPFAM" id="SSF48371">
    <property type="entry name" value="ARM repeat"/>
    <property type="match status" value="1"/>
</dbReference>
<protein>
    <recommendedName>
        <fullName evidence="4">RING-type domain-containing protein</fullName>
    </recommendedName>
</protein>
<gene>
    <name evidence="5" type="ORF">Vbra_15745</name>
</gene>
<sequence>MTRTGSSRPSDADEAIALLSTAGELSEDALDNSLRAVAKYALNGQRELSDQHLLRRVFGAFIDGSNPGRQALAGTVLGGICQWHSTGGYHVASLLIPVIGLRPFIRALADMIPLPLPASWPLEGMAFNLMASAMKNGRREGNVADSRGYLLQHHPAVLKRSLEFADKIAEEEGPGMAAAALEFLAAAYESEASVHEGVPPFPPTPMPTFLWVGLWHVLIKCQTRPGEKMCWGVRDLISTHMKFVFETGSYAERAECLEALQKDVYPYVDTFAATLTSDADESVRFAAARKISSIFWLCHDFVKVIDVDYFACLADGPVQRLVRSPGALEAFAATATKAMGSNKVALIIPLMLAVCGHRSEVYRSRCISIVSDFGKPISKIADENLLFCAYNLPFIVGSDTDLTGDRAKIAVCEGLPAAMCQMLLELLKRQIRQDYVEAFVYVAIGLLKALVSYGDRVSSRGGTFRPNSVTQAILQHDSVKTMRAAGRQPGRRKGHQQHLTVPKELVELFDEIDKAANERAEANLAAELADDHIDEGQKNTNISTSGSGSRADKRRSKGKRGGRGANSTKTTDNNEMASSSSVGADNIDVEPVTQEHEEDTEDFRGFPGPPSPSPPSPPRPSCSYSSSSASVPSAISGSMGGGRGQQQQGAGGGGDDGGGFITVGRKKRGGKGTGGNALQQQTNTADKRDDNSRVFPSSSSSESTRPSSSHSSVSGGPHNAPALPFPLPPRPAAPPPQPPNRHTPTPTPAPSTSRAGCDEQGLAPLAAGGRSSQDRCDGEVSELELMRQQLEAMRLEREAILKEKEDIKREKDRLEESTECDICMASKKSIVLIPCRHFCLCGACAAALMSKPVAQRLCRRCRQAITDTRHVYL</sequence>
<feature type="region of interest" description="Disordered" evidence="3">
    <location>
        <begin position="479"/>
        <end position="499"/>
    </location>
</feature>
<dbReference type="OrthoDB" id="10261999at2759"/>
<feature type="compositionally biased region" description="Low complexity" evidence="3">
    <location>
        <begin position="693"/>
        <end position="722"/>
    </location>
</feature>
<feature type="coiled-coil region" evidence="2">
    <location>
        <begin position="783"/>
        <end position="817"/>
    </location>
</feature>
<dbReference type="PROSITE" id="PS50089">
    <property type="entry name" value="ZF_RING_2"/>
    <property type="match status" value="1"/>
</dbReference>
<dbReference type="VEuPathDB" id="CryptoDB:Vbra_15745"/>
<evidence type="ECO:0000256" key="3">
    <source>
        <dbReference type="SAM" id="MobiDB-lite"/>
    </source>
</evidence>
<dbReference type="GO" id="GO:0061630">
    <property type="term" value="F:ubiquitin protein ligase activity"/>
    <property type="evidence" value="ECO:0007669"/>
    <property type="project" value="TreeGrafter"/>
</dbReference>
<dbReference type="SUPFAM" id="SSF57850">
    <property type="entry name" value="RING/U-box"/>
    <property type="match status" value="1"/>
</dbReference>
<keyword evidence="1" id="KW-0863">Zinc-finger</keyword>
<evidence type="ECO:0000256" key="2">
    <source>
        <dbReference type="SAM" id="Coils"/>
    </source>
</evidence>
<feature type="compositionally biased region" description="Pro residues" evidence="3">
    <location>
        <begin position="607"/>
        <end position="620"/>
    </location>
</feature>
<evidence type="ECO:0000259" key="4">
    <source>
        <dbReference type="PROSITE" id="PS50089"/>
    </source>
</evidence>
<feature type="domain" description="RING-type" evidence="4">
    <location>
        <begin position="820"/>
        <end position="862"/>
    </location>
</feature>
<keyword evidence="1" id="KW-0862">Zinc</keyword>
<feature type="compositionally biased region" description="Polar residues" evidence="3">
    <location>
        <begin position="568"/>
        <end position="583"/>
    </location>
</feature>
<dbReference type="GO" id="GO:0008270">
    <property type="term" value="F:zinc ion binding"/>
    <property type="evidence" value="ECO:0007669"/>
    <property type="project" value="UniProtKB-KW"/>
</dbReference>
<dbReference type="GO" id="GO:0016567">
    <property type="term" value="P:protein ubiquitination"/>
    <property type="evidence" value="ECO:0007669"/>
    <property type="project" value="TreeGrafter"/>
</dbReference>
<evidence type="ECO:0000313" key="5">
    <source>
        <dbReference type="EMBL" id="CEM15383.1"/>
    </source>
</evidence>
<keyword evidence="1" id="KW-0479">Metal-binding</keyword>
<evidence type="ECO:0000256" key="1">
    <source>
        <dbReference type="PROSITE-ProRule" id="PRU00175"/>
    </source>
</evidence>
<keyword evidence="2" id="KW-0175">Coiled coil</keyword>
<dbReference type="Pfam" id="PF13920">
    <property type="entry name" value="zf-C3HC4_3"/>
    <property type="match status" value="1"/>
</dbReference>
<accession>A0A0G4FNR2</accession>
<dbReference type="AlphaFoldDB" id="A0A0G4FNR2"/>
<feature type="compositionally biased region" description="Low complexity" evidence="3">
    <location>
        <begin position="621"/>
        <end position="637"/>
    </location>
</feature>
<feature type="compositionally biased region" description="Pro residues" evidence="3">
    <location>
        <begin position="723"/>
        <end position="749"/>
    </location>
</feature>
<dbReference type="InterPro" id="IPR013083">
    <property type="entry name" value="Znf_RING/FYVE/PHD"/>
</dbReference>
<dbReference type="PANTHER" id="PTHR22696">
    <property type="entry name" value="E3 UBIQUITIN-PROTEIN LIGASE RNF26"/>
    <property type="match status" value="1"/>
</dbReference>
<feature type="region of interest" description="Disordered" evidence="3">
    <location>
        <begin position="528"/>
        <end position="777"/>
    </location>
</feature>
<dbReference type="InterPro" id="IPR001841">
    <property type="entry name" value="Znf_RING"/>
</dbReference>
<dbReference type="InterPro" id="IPR016024">
    <property type="entry name" value="ARM-type_fold"/>
</dbReference>
<dbReference type="GO" id="GO:0006511">
    <property type="term" value="P:ubiquitin-dependent protein catabolic process"/>
    <property type="evidence" value="ECO:0007669"/>
    <property type="project" value="TreeGrafter"/>
</dbReference>
<evidence type="ECO:0000313" key="6">
    <source>
        <dbReference type="Proteomes" id="UP000041254"/>
    </source>
</evidence>
<dbReference type="Proteomes" id="UP000041254">
    <property type="component" value="Unassembled WGS sequence"/>
</dbReference>
<dbReference type="Gene3D" id="3.30.40.10">
    <property type="entry name" value="Zinc/RING finger domain, C3HC4 (zinc finger)"/>
    <property type="match status" value="1"/>
</dbReference>
<name>A0A0G4FNR2_VITBC</name>
<dbReference type="InParanoid" id="A0A0G4FNR2"/>
<feature type="compositionally biased region" description="Basic residues" evidence="3">
    <location>
        <begin position="552"/>
        <end position="562"/>
    </location>
</feature>
<dbReference type="PhylomeDB" id="A0A0G4FNR2"/>
<proteinExistence type="predicted"/>